<accession>A0A1H3JE77</accession>
<feature type="transmembrane region" description="Helical" evidence="1">
    <location>
        <begin position="168"/>
        <end position="188"/>
    </location>
</feature>
<dbReference type="AlphaFoldDB" id="A0A1H3JE77"/>
<reference evidence="4" key="1">
    <citation type="submission" date="2016-10" db="EMBL/GenBank/DDBJ databases">
        <authorList>
            <person name="Varghese N."/>
            <person name="Submissions S."/>
        </authorList>
    </citation>
    <scope>NUCLEOTIDE SEQUENCE [LARGE SCALE GENOMIC DNA]</scope>
    <source>
        <strain evidence="4">CGMCC 1.10118</strain>
    </source>
</reference>
<dbReference type="InterPro" id="IPR003675">
    <property type="entry name" value="Rce1/LyrA-like_dom"/>
</dbReference>
<dbReference type="PANTHER" id="PTHR36435:SF1">
    <property type="entry name" value="CAAX AMINO TERMINAL PROTEASE FAMILY PROTEIN"/>
    <property type="match status" value="1"/>
</dbReference>
<feature type="transmembrane region" description="Helical" evidence="1">
    <location>
        <begin position="96"/>
        <end position="117"/>
    </location>
</feature>
<protein>
    <recommendedName>
        <fullName evidence="2">CAAX prenyl protease 2/Lysostaphin resistance protein A-like domain-containing protein</fullName>
    </recommendedName>
</protein>
<evidence type="ECO:0000256" key="1">
    <source>
        <dbReference type="SAM" id="Phobius"/>
    </source>
</evidence>
<keyword evidence="1" id="KW-1133">Transmembrane helix</keyword>
<evidence type="ECO:0000313" key="3">
    <source>
        <dbReference type="EMBL" id="SDY38212.1"/>
    </source>
</evidence>
<keyword evidence="4" id="KW-1185">Reference proteome</keyword>
<dbReference type="GO" id="GO:0080120">
    <property type="term" value="P:CAAX-box protein maturation"/>
    <property type="evidence" value="ECO:0007669"/>
    <property type="project" value="UniProtKB-ARBA"/>
</dbReference>
<dbReference type="PANTHER" id="PTHR36435">
    <property type="entry name" value="SLR1288 PROTEIN"/>
    <property type="match status" value="1"/>
</dbReference>
<dbReference type="STRING" id="660517.SAMN04487946_11342"/>
<dbReference type="Proteomes" id="UP000199170">
    <property type="component" value="Unassembled WGS sequence"/>
</dbReference>
<evidence type="ECO:0000313" key="4">
    <source>
        <dbReference type="Proteomes" id="UP000199170"/>
    </source>
</evidence>
<feature type="transmembrane region" description="Helical" evidence="1">
    <location>
        <begin position="54"/>
        <end position="76"/>
    </location>
</feature>
<keyword evidence="1" id="KW-0472">Membrane</keyword>
<feature type="transmembrane region" description="Helical" evidence="1">
    <location>
        <begin position="21"/>
        <end position="42"/>
    </location>
</feature>
<feature type="domain" description="CAAX prenyl protease 2/Lysostaphin resistance protein A-like" evidence="2">
    <location>
        <begin position="138"/>
        <end position="232"/>
    </location>
</feature>
<evidence type="ECO:0000259" key="2">
    <source>
        <dbReference type="Pfam" id="PF02517"/>
    </source>
</evidence>
<organism evidence="3 4">
    <name type="scientific">Halobellus clavatus</name>
    <dbReference type="NCBI Taxonomy" id="660517"/>
    <lineage>
        <taxon>Archaea</taxon>
        <taxon>Methanobacteriati</taxon>
        <taxon>Methanobacteriota</taxon>
        <taxon>Stenosarchaea group</taxon>
        <taxon>Halobacteria</taxon>
        <taxon>Halobacteriales</taxon>
        <taxon>Haloferacaceae</taxon>
        <taxon>Halobellus</taxon>
    </lineage>
</organism>
<dbReference type="GO" id="GO:0004175">
    <property type="term" value="F:endopeptidase activity"/>
    <property type="evidence" value="ECO:0007669"/>
    <property type="project" value="UniProtKB-ARBA"/>
</dbReference>
<feature type="transmembrane region" description="Helical" evidence="1">
    <location>
        <begin position="137"/>
        <end position="156"/>
    </location>
</feature>
<dbReference type="RefSeq" id="WP_089768933.1">
    <property type="nucleotide sequence ID" value="NZ_FNPB01000013.1"/>
</dbReference>
<feature type="transmembrane region" description="Helical" evidence="1">
    <location>
        <begin position="219"/>
        <end position="239"/>
    </location>
</feature>
<dbReference type="Pfam" id="PF02517">
    <property type="entry name" value="Rce1-like"/>
    <property type="match status" value="1"/>
</dbReference>
<feature type="transmembrane region" description="Helical" evidence="1">
    <location>
        <begin position="194"/>
        <end position="212"/>
    </location>
</feature>
<proteinExistence type="predicted"/>
<dbReference type="EMBL" id="FNPB01000013">
    <property type="protein sequence ID" value="SDY38212.1"/>
    <property type="molecule type" value="Genomic_DNA"/>
</dbReference>
<keyword evidence="1" id="KW-0812">Transmembrane</keyword>
<gene>
    <name evidence="3" type="ORF">SAMN04487946_11342</name>
</gene>
<dbReference type="OrthoDB" id="275779at2157"/>
<name>A0A1H3JE77_9EURY</name>
<dbReference type="InterPro" id="IPR052710">
    <property type="entry name" value="CAAX_protease"/>
</dbReference>
<sequence length="248" mass="25774">MASPARSLDDPRTHLRALGGTLLVVVLVVLLAAVFVSLGYPLLDAAGIARESALGLALRSAFQFVGFGVAGVGYLVATDQTELVTVRTPTREDAKWLAGGFVALLALYLGVTSLLSVFGIEGAESAIVQQGSDQPIYFLYLVPVTIFLVGPTEELIFRGVVQGLFRRAYGSVVAVAGASAVFAAVHVTSYSGQGLLATLATVLVLGGVLGVIYEKSRNLVVPAIVHGLFNTVQFVAVYATSTGLVSGF</sequence>